<feature type="transmembrane region" description="Helical" evidence="1">
    <location>
        <begin position="80"/>
        <end position="101"/>
    </location>
</feature>
<feature type="transmembrane region" description="Helical" evidence="1">
    <location>
        <begin position="121"/>
        <end position="142"/>
    </location>
</feature>
<evidence type="ECO:0000256" key="1">
    <source>
        <dbReference type="SAM" id="Phobius"/>
    </source>
</evidence>
<dbReference type="EMBL" id="JAMQBK010000049">
    <property type="protein sequence ID" value="MCM2372618.1"/>
    <property type="molecule type" value="Genomic_DNA"/>
</dbReference>
<keyword evidence="1" id="KW-1133">Transmembrane helix</keyword>
<feature type="transmembrane region" description="Helical" evidence="1">
    <location>
        <begin position="50"/>
        <end position="73"/>
    </location>
</feature>
<keyword evidence="1" id="KW-0812">Transmembrane</keyword>
<dbReference type="Proteomes" id="UP001202961">
    <property type="component" value="Unassembled WGS sequence"/>
</dbReference>
<evidence type="ECO:0008006" key="4">
    <source>
        <dbReference type="Google" id="ProtNLM"/>
    </source>
</evidence>
<name>A0ABT0U6U3_9BACT</name>
<dbReference type="RefSeq" id="WP_250930251.1">
    <property type="nucleotide sequence ID" value="NZ_JAMQBK010000049.1"/>
</dbReference>
<organism evidence="2 3">
    <name type="scientific">Aporhodopirellula aestuarii</name>
    <dbReference type="NCBI Taxonomy" id="2950107"/>
    <lineage>
        <taxon>Bacteria</taxon>
        <taxon>Pseudomonadati</taxon>
        <taxon>Planctomycetota</taxon>
        <taxon>Planctomycetia</taxon>
        <taxon>Pirellulales</taxon>
        <taxon>Pirellulaceae</taxon>
        <taxon>Aporhodopirellula</taxon>
    </lineage>
</organism>
<accession>A0ABT0U6U3</accession>
<reference evidence="2 3" key="1">
    <citation type="journal article" date="2022" name="Syst. Appl. Microbiol.">
        <title>Rhodopirellula aestuarii sp. nov., a novel member of the genus Rhodopirellula isolated from brackish sediments collected in the Tagus River estuary, Portugal.</title>
        <authorList>
            <person name="Vitorino I.R."/>
            <person name="Klimek D."/>
            <person name="Calusinska M."/>
            <person name="Lobo-da-Cunha A."/>
            <person name="Vasconcelos V."/>
            <person name="Lage O.M."/>
        </authorList>
    </citation>
    <scope>NUCLEOTIDE SEQUENCE [LARGE SCALE GENOMIC DNA]</scope>
    <source>
        <strain evidence="2 3">ICT_H3.1</strain>
    </source>
</reference>
<feature type="transmembrane region" description="Helical" evidence="1">
    <location>
        <begin position="7"/>
        <end position="30"/>
    </location>
</feature>
<keyword evidence="3" id="KW-1185">Reference proteome</keyword>
<comment type="caution">
    <text evidence="2">The sequence shown here is derived from an EMBL/GenBank/DDBJ whole genome shotgun (WGS) entry which is preliminary data.</text>
</comment>
<sequence>MLPQLLFVLNLLATWYMVGLIWMVQIVHYAMFDRVGEEAFQRYAVDHARLITPIVMIPMLIEIVSAAGLIAVSPASVPRLWMVIGFALVVVIWASTVFLQVPCHSRFAEGFDMQVYRRLVATNWIRTVAWSVRGGLMAFWLWRMLQTR</sequence>
<proteinExistence type="predicted"/>
<gene>
    <name evidence="2" type="ORF">NB063_18560</name>
</gene>
<evidence type="ECO:0000313" key="2">
    <source>
        <dbReference type="EMBL" id="MCM2372618.1"/>
    </source>
</evidence>
<keyword evidence="1" id="KW-0472">Membrane</keyword>
<evidence type="ECO:0000313" key="3">
    <source>
        <dbReference type="Proteomes" id="UP001202961"/>
    </source>
</evidence>
<protein>
    <recommendedName>
        <fullName evidence="4">DUF1772 domain-containing protein</fullName>
    </recommendedName>
</protein>